<dbReference type="EMBL" id="RSCD01000003">
    <property type="protein sequence ID" value="RSH93763.1"/>
    <property type="molecule type" value="Genomic_DNA"/>
</dbReference>
<feature type="region of interest" description="Disordered" evidence="1">
    <location>
        <begin position="433"/>
        <end position="454"/>
    </location>
</feature>
<protein>
    <submittedName>
        <fullName evidence="2">Uncharacterized protein</fullName>
    </submittedName>
</protein>
<evidence type="ECO:0000313" key="3">
    <source>
        <dbReference type="Proteomes" id="UP000279259"/>
    </source>
</evidence>
<dbReference type="Proteomes" id="UP000279259">
    <property type="component" value="Unassembled WGS sequence"/>
</dbReference>
<feature type="region of interest" description="Disordered" evidence="1">
    <location>
        <begin position="342"/>
        <end position="370"/>
    </location>
</feature>
<feature type="compositionally biased region" description="Polar residues" evidence="1">
    <location>
        <begin position="142"/>
        <end position="152"/>
    </location>
</feature>
<evidence type="ECO:0000313" key="2">
    <source>
        <dbReference type="EMBL" id="RSH93763.1"/>
    </source>
</evidence>
<feature type="region of interest" description="Disordered" evidence="1">
    <location>
        <begin position="1"/>
        <end position="188"/>
    </location>
</feature>
<dbReference type="AlphaFoldDB" id="A0A427YRL1"/>
<gene>
    <name evidence="2" type="ORF">EHS25_006411</name>
</gene>
<keyword evidence="3" id="KW-1185">Reference proteome</keyword>
<accession>A0A427YRL1</accession>
<comment type="caution">
    <text evidence="2">The sequence shown here is derived from an EMBL/GenBank/DDBJ whole genome shotgun (WGS) entry which is preliminary data.</text>
</comment>
<reference evidence="2 3" key="1">
    <citation type="submission" date="2018-11" db="EMBL/GenBank/DDBJ databases">
        <title>Genome sequence of Saitozyma podzolica DSM 27192.</title>
        <authorList>
            <person name="Aliyu H."/>
            <person name="Gorte O."/>
            <person name="Ochsenreither K."/>
        </authorList>
    </citation>
    <scope>NUCLEOTIDE SEQUENCE [LARGE SCALE GENOMIC DNA]</scope>
    <source>
        <strain evidence="2 3">DSM 27192</strain>
    </source>
</reference>
<feature type="compositionally biased region" description="Low complexity" evidence="1">
    <location>
        <begin position="44"/>
        <end position="53"/>
    </location>
</feature>
<evidence type="ECO:0000256" key="1">
    <source>
        <dbReference type="SAM" id="MobiDB-lite"/>
    </source>
</evidence>
<dbReference type="OrthoDB" id="10456356at2759"/>
<organism evidence="2 3">
    <name type="scientific">Saitozyma podzolica</name>
    <dbReference type="NCBI Taxonomy" id="1890683"/>
    <lineage>
        <taxon>Eukaryota</taxon>
        <taxon>Fungi</taxon>
        <taxon>Dikarya</taxon>
        <taxon>Basidiomycota</taxon>
        <taxon>Agaricomycotina</taxon>
        <taxon>Tremellomycetes</taxon>
        <taxon>Tremellales</taxon>
        <taxon>Trimorphomycetaceae</taxon>
        <taxon>Saitozyma</taxon>
    </lineage>
</organism>
<feature type="compositionally biased region" description="Basic and acidic residues" evidence="1">
    <location>
        <begin position="116"/>
        <end position="133"/>
    </location>
</feature>
<name>A0A427YRL1_9TREE</name>
<proteinExistence type="predicted"/>
<sequence>MSPSDRHTIPNRLPPPPSAPFGVNGNAPPPVPPTTPRHTRRTKTGPGTPAPRAFKARGRKKERGDTGARAQTEGTRSGNGSEIGVVHPTEDSGLADRQVGSSAMRGVHGNTAEEGQVERGSEGERLSRSRSEEVWAPPRPGSTATVISKGSHSPSMTLPTPPPSPVLSPVSPSSPIQAPHAGTDPSTAPSILVSEAQRRGECPSDAVLSGEIAELLQPLAEYFKEGGDVRTLLRLAMVAGYAARNRDVSLEELLDEAKPIFPNLSTSCSSASPSVPAITGSHVRSGITSPLRPLLLPRIKETPSPSRRILLDRVFHLHASMFSLETQHSALLSSHTKLRSAHESNLSSRKRATAQLHVSQTESDTRRREADDLKLEQLTLKDELGRAGEEVEGLRERVRGMKRDIDGCRRREESAREMARSLMDENGRLREMILESMERDDRDRAKGSREPKGR</sequence>